<dbReference type="Pfam" id="PF03168">
    <property type="entry name" value="LEA_2"/>
    <property type="match status" value="1"/>
</dbReference>
<keyword evidence="2 6" id="KW-0812">Transmembrane</keyword>
<dbReference type="Proteomes" id="UP001140206">
    <property type="component" value="Chromosome 4"/>
</dbReference>
<name>A0AAV8CZ56_9POAL</name>
<accession>A0AAV8CZ56</accession>
<dbReference type="SUPFAM" id="SSF117070">
    <property type="entry name" value="LEA14-like"/>
    <property type="match status" value="1"/>
</dbReference>
<dbReference type="AlphaFoldDB" id="A0AAV8CZ56"/>
<feature type="region of interest" description="Disordered" evidence="5">
    <location>
        <begin position="1"/>
        <end position="21"/>
    </location>
</feature>
<evidence type="ECO:0000256" key="5">
    <source>
        <dbReference type="SAM" id="MobiDB-lite"/>
    </source>
</evidence>
<reference evidence="8" key="1">
    <citation type="submission" date="2022-08" db="EMBL/GenBank/DDBJ databases">
        <authorList>
            <person name="Marques A."/>
        </authorList>
    </citation>
    <scope>NUCLEOTIDE SEQUENCE</scope>
    <source>
        <strain evidence="8">RhyPub2mFocal</strain>
        <tissue evidence="8">Leaves</tissue>
    </source>
</reference>
<organism evidence="8 9">
    <name type="scientific">Rhynchospora pubera</name>
    <dbReference type="NCBI Taxonomy" id="906938"/>
    <lineage>
        <taxon>Eukaryota</taxon>
        <taxon>Viridiplantae</taxon>
        <taxon>Streptophyta</taxon>
        <taxon>Embryophyta</taxon>
        <taxon>Tracheophyta</taxon>
        <taxon>Spermatophyta</taxon>
        <taxon>Magnoliopsida</taxon>
        <taxon>Liliopsida</taxon>
        <taxon>Poales</taxon>
        <taxon>Cyperaceae</taxon>
        <taxon>Cyperoideae</taxon>
        <taxon>Rhynchosporeae</taxon>
        <taxon>Rhynchospora</taxon>
    </lineage>
</organism>
<gene>
    <name evidence="8" type="ORF">LUZ62_070911</name>
</gene>
<evidence type="ECO:0000256" key="3">
    <source>
        <dbReference type="ARBA" id="ARBA00022989"/>
    </source>
</evidence>
<dbReference type="InterPro" id="IPR004864">
    <property type="entry name" value="LEA_2"/>
</dbReference>
<keyword evidence="4 6" id="KW-0472">Membrane</keyword>
<dbReference type="Gene3D" id="2.60.40.1820">
    <property type="match status" value="1"/>
</dbReference>
<keyword evidence="3 6" id="KW-1133">Transmembrane helix</keyword>
<evidence type="ECO:0000256" key="1">
    <source>
        <dbReference type="ARBA" id="ARBA00004167"/>
    </source>
</evidence>
<comment type="caution">
    <text evidence="8">The sequence shown here is derived from an EMBL/GenBank/DDBJ whole genome shotgun (WGS) entry which is preliminary data.</text>
</comment>
<dbReference type="PANTHER" id="PTHR31234:SF4">
    <property type="entry name" value="EXPRESSED PROTEIN"/>
    <property type="match status" value="1"/>
</dbReference>
<comment type="subcellular location">
    <subcellularLocation>
        <location evidence="1">Membrane</location>
        <topology evidence="1">Single-pass membrane protein</topology>
    </subcellularLocation>
</comment>
<evidence type="ECO:0000256" key="4">
    <source>
        <dbReference type="ARBA" id="ARBA00023136"/>
    </source>
</evidence>
<keyword evidence="9" id="KW-1185">Reference proteome</keyword>
<evidence type="ECO:0000256" key="2">
    <source>
        <dbReference type="ARBA" id="ARBA00022692"/>
    </source>
</evidence>
<dbReference type="GO" id="GO:0098542">
    <property type="term" value="P:defense response to other organism"/>
    <property type="evidence" value="ECO:0007669"/>
    <property type="project" value="InterPro"/>
</dbReference>
<dbReference type="InterPro" id="IPR044839">
    <property type="entry name" value="NDR1-like"/>
</dbReference>
<dbReference type="EMBL" id="JAMFTS010000004">
    <property type="protein sequence ID" value="KAJ4760536.1"/>
    <property type="molecule type" value="Genomic_DNA"/>
</dbReference>
<evidence type="ECO:0000259" key="7">
    <source>
        <dbReference type="Pfam" id="PF03168"/>
    </source>
</evidence>
<evidence type="ECO:0000313" key="8">
    <source>
        <dbReference type="EMBL" id="KAJ4760536.1"/>
    </source>
</evidence>
<feature type="domain" description="Late embryogenesis abundant protein LEA-2 subgroup" evidence="7">
    <location>
        <begin position="129"/>
        <end position="222"/>
    </location>
</feature>
<evidence type="ECO:0000313" key="9">
    <source>
        <dbReference type="Proteomes" id="UP001140206"/>
    </source>
</evidence>
<feature type="transmembrane region" description="Helical" evidence="6">
    <location>
        <begin position="65"/>
        <end position="95"/>
    </location>
</feature>
<evidence type="ECO:0000256" key="6">
    <source>
        <dbReference type="SAM" id="Phobius"/>
    </source>
</evidence>
<sequence>MATDPTIRPHQSDQSDTEPLLPPHLPYYYYYSPASSSSSDPNSYLLIPSYPILCLRLRRRRPRTLCLSSCSFCFVSLLSSLLFLLLLFSLFLLLWPSDPAIHVTHLHLNHLRISPPPRASFDLTLELSLNVQNPDFFALDYRSVVSSVSYRGRYLGSVHSAGGTVAARAESNLQAELRLDSVKIVGELVYLIEDLTKGSVPFDTVTEVEGSLGLIFAQIPVKGNISCSLNVNPKTHSIVRQDCYPE</sequence>
<protein>
    <recommendedName>
        <fullName evidence="7">Late embryogenesis abundant protein LEA-2 subgroup domain-containing protein</fullName>
    </recommendedName>
</protein>
<proteinExistence type="predicted"/>
<dbReference type="GO" id="GO:0016020">
    <property type="term" value="C:membrane"/>
    <property type="evidence" value="ECO:0007669"/>
    <property type="project" value="UniProtKB-SubCell"/>
</dbReference>
<dbReference type="PANTHER" id="PTHR31234">
    <property type="entry name" value="LATE EMBRYOGENESIS ABUNDANT (LEA) HYDROXYPROLINE-RICH GLYCOPROTEIN FAMILY"/>
    <property type="match status" value="1"/>
</dbReference>